<dbReference type="EMBL" id="CP048222">
    <property type="protein sequence ID" value="QHT65326.1"/>
    <property type="molecule type" value="Genomic_DNA"/>
</dbReference>
<gene>
    <name evidence="1" type="ORF">GXP67_00875</name>
</gene>
<dbReference type="Proteomes" id="UP000480178">
    <property type="component" value="Chromosome"/>
</dbReference>
<evidence type="ECO:0000313" key="1">
    <source>
        <dbReference type="EMBL" id="QHT65326.1"/>
    </source>
</evidence>
<keyword evidence="2" id="KW-1185">Reference proteome</keyword>
<accession>A0A6C0GBK9</accession>
<dbReference type="AlphaFoldDB" id="A0A6C0GBK9"/>
<sequence>MGTGSFGTGGGRAGGGGGFGMSSFVSLRTSADDKTRRQVIHRGAQEVFEKLSSVGKSYFKDQISNSLVRGVYSSLFDLSRELRIVRSWSTTQTFDKVDGGPGCLQNWVNKVIKENAGKENSKVKGVVRMALESFVLRALGDNLDVYIDGDIDDVRKHLNYNVFQSISGYFLGFVLYELLKRESEGMNDFDQDCLREIAQAKANQLIKDFEDKFLHNKHEELNINQITYSNLFDLFACEYKWFSSYFETPASNILS</sequence>
<protein>
    <submittedName>
        <fullName evidence="1">Uncharacterized protein</fullName>
    </submittedName>
</protein>
<dbReference type="RefSeq" id="WP_162441413.1">
    <property type="nucleotide sequence ID" value="NZ_CP048222.1"/>
</dbReference>
<evidence type="ECO:0000313" key="2">
    <source>
        <dbReference type="Proteomes" id="UP000480178"/>
    </source>
</evidence>
<dbReference type="KEGG" id="rhoz:GXP67_00875"/>
<name>A0A6C0GBK9_9BACT</name>
<organism evidence="1 2">
    <name type="scientific">Rhodocytophaga rosea</name>
    <dbReference type="NCBI Taxonomy" id="2704465"/>
    <lineage>
        <taxon>Bacteria</taxon>
        <taxon>Pseudomonadati</taxon>
        <taxon>Bacteroidota</taxon>
        <taxon>Cytophagia</taxon>
        <taxon>Cytophagales</taxon>
        <taxon>Rhodocytophagaceae</taxon>
        <taxon>Rhodocytophaga</taxon>
    </lineage>
</organism>
<reference evidence="1 2" key="1">
    <citation type="submission" date="2020-01" db="EMBL/GenBank/DDBJ databases">
        <authorList>
            <person name="Kim M.K."/>
        </authorList>
    </citation>
    <scope>NUCLEOTIDE SEQUENCE [LARGE SCALE GENOMIC DNA]</scope>
    <source>
        <strain evidence="1 2">172606-1</strain>
    </source>
</reference>
<proteinExistence type="predicted"/>